<dbReference type="GO" id="GO:0016705">
    <property type="term" value="F:oxidoreductase activity, acting on paired donors, with incorporation or reduction of molecular oxygen"/>
    <property type="evidence" value="ECO:0007669"/>
    <property type="project" value="InterPro"/>
</dbReference>
<dbReference type="Proteomes" id="UP000198802">
    <property type="component" value="Unassembled WGS sequence"/>
</dbReference>
<feature type="domain" description="Luciferase-like" evidence="1">
    <location>
        <begin position="18"/>
        <end position="260"/>
    </location>
</feature>
<dbReference type="InterPro" id="IPR050766">
    <property type="entry name" value="Bact_Lucif_Oxidored"/>
</dbReference>
<dbReference type="PANTHER" id="PTHR30137:SF18">
    <property type="entry name" value="CONSERVED PROTEIN"/>
    <property type="match status" value="1"/>
</dbReference>
<dbReference type="RefSeq" id="WP_091282999.1">
    <property type="nucleotide sequence ID" value="NZ_FAOZ01000024.1"/>
</dbReference>
<dbReference type="Pfam" id="PF00296">
    <property type="entry name" value="Bac_luciferase"/>
    <property type="match status" value="1"/>
</dbReference>
<protein>
    <submittedName>
        <fullName evidence="2">Probable F420-dependent oxidoreductase, MSMEG_4141 family</fullName>
    </submittedName>
</protein>
<evidence type="ECO:0000259" key="1">
    <source>
        <dbReference type="Pfam" id="PF00296"/>
    </source>
</evidence>
<name>A0A0S4QU87_9ACTN</name>
<keyword evidence="3" id="KW-1185">Reference proteome</keyword>
<dbReference type="PANTHER" id="PTHR30137">
    <property type="entry name" value="LUCIFERASE-LIKE MONOOXYGENASE"/>
    <property type="match status" value="1"/>
</dbReference>
<reference evidence="3" key="1">
    <citation type="submission" date="2015-11" db="EMBL/GenBank/DDBJ databases">
        <authorList>
            <person name="Varghese N."/>
        </authorList>
    </citation>
    <scope>NUCLEOTIDE SEQUENCE [LARGE SCALE GENOMIC DNA]</scope>
    <source>
        <strain evidence="3">DSM 45899</strain>
    </source>
</reference>
<dbReference type="Gene3D" id="3.20.20.30">
    <property type="entry name" value="Luciferase-like domain"/>
    <property type="match status" value="1"/>
</dbReference>
<dbReference type="NCBIfam" id="TIGR03620">
    <property type="entry name" value="F420_MSMEG_4141"/>
    <property type="match status" value="1"/>
</dbReference>
<dbReference type="InterPro" id="IPR036661">
    <property type="entry name" value="Luciferase-like_sf"/>
</dbReference>
<evidence type="ECO:0000313" key="2">
    <source>
        <dbReference type="EMBL" id="CUU59059.1"/>
    </source>
</evidence>
<sequence>MTVSVGRVGIWTPYFAWNAPDAREAVEELDELGFGALWLGSSAPELRLPAELLAATGRMVVATGIVNVWSTDAAELAARFQRVAAAHPGRFLLGLGAGHASTAGAFGKTYTQPLRYLAAFLDGLDAAPEPVPAASRVLAALRPKALALAEHRSAGAHPYLVTPEYTRFARETLGEGPLLAPEQKVILETDPAEARALARRNLGYYLTLPNYVRNLQMMGFTDDDLVGNGSDRLIDALVAWGTVEQIAGRVAEHHAAGADHVAVQVISDDTDVRSRTGRPARKQWRALAAALL</sequence>
<proteinExistence type="predicted"/>
<dbReference type="InterPro" id="IPR011251">
    <property type="entry name" value="Luciferase-like_dom"/>
</dbReference>
<dbReference type="AlphaFoldDB" id="A0A0S4QU87"/>
<accession>A0A0S4QU87</accession>
<evidence type="ECO:0000313" key="3">
    <source>
        <dbReference type="Proteomes" id="UP000198802"/>
    </source>
</evidence>
<dbReference type="EMBL" id="FAOZ01000024">
    <property type="protein sequence ID" value="CUU59059.1"/>
    <property type="molecule type" value="Genomic_DNA"/>
</dbReference>
<gene>
    <name evidence="2" type="ORF">Ga0074812_12484</name>
</gene>
<dbReference type="GO" id="GO:0005829">
    <property type="term" value="C:cytosol"/>
    <property type="evidence" value="ECO:0007669"/>
    <property type="project" value="TreeGrafter"/>
</dbReference>
<organism evidence="2 3">
    <name type="scientific">Parafrankia irregularis</name>
    <dbReference type="NCBI Taxonomy" id="795642"/>
    <lineage>
        <taxon>Bacteria</taxon>
        <taxon>Bacillati</taxon>
        <taxon>Actinomycetota</taxon>
        <taxon>Actinomycetes</taxon>
        <taxon>Frankiales</taxon>
        <taxon>Frankiaceae</taxon>
        <taxon>Parafrankia</taxon>
    </lineage>
</organism>
<dbReference type="InterPro" id="IPR019922">
    <property type="entry name" value="Lucif-like_OxRdatse_MSMEG_4141"/>
</dbReference>
<dbReference type="SUPFAM" id="SSF51679">
    <property type="entry name" value="Bacterial luciferase-like"/>
    <property type="match status" value="1"/>
</dbReference>